<gene>
    <name evidence="2" type="ORF">WMO24_05540</name>
</gene>
<evidence type="ECO:0008006" key="4">
    <source>
        <dbReference type="Google" id="ProtNLM"/>
    </source>
</evidence>
<sequence length="631" mass="68044">MNDLKALAERLKTQAPHCSFTWGEDGLRVQSPCGEVRAAGDRVLFLGDVYRNLRMADSSSLCTAVALFAQYLEEGGLVEPRTREERCACNPTYRATAAALKKLDRRVLTVLAAVEAVLLAALVLSGQSILAMAMILALVGTAPWRANRTIHILTEHWVCPHCHAALPRMPHSTIALRYACRCPACGQKLETDPLSRYAHEPDVDQAARAPGNRACRFSGAGILLGALAGFALSPGDWALRLALFGAALTGLGLLFLPVRPPQEVTFSAGVRRRDGALVPAFFCWPLGLALLGMGVWSARQGLSAGYWAAAGLLLTALGARALLDRRNRALFFLSDGTLLRFDLWGRRQERTVQQIASVRSCPGRSLALLGVDGRVFFTARSGMCQFQRVRNWAEARQIPIQLVAPPVAGRSVQCWRNAFRSRMHLYLNAARVSLALALAALWAGCLLPPALFALGGLRLGDTVLWMGAAPLPLMVCLVVFAPVTALGGLQEATPAWKAMHALLPYPLLALPAVLLAAMAPAAMDRFLFAEDSRAFPWLWAAFTLVPAALVCLRTPRPRRAAQTVILTVLLMLTCCPTACAADLVLQDLAHTAAPVQTQGAAPLTVQRKDGVRFLVTDKRGSALASFDCCVI</sequence>
<feature type="transmembrane region" description="Helical" evidence="1">
    <location>
        <begin position="304"/>
        <end position="323"/>
    </location>
</feature>
<reference evidence="2 3" key="1">
    <citation type="submission" date="2024-03" db="EMBL/GenBank/DDBJ databases">
        <title>Human intestinal bacterial collection.</title>
        <authorList>
            <person name="Pauvert C."/>
            <person name="Hitch T.C.A."/>
            <person name="Clavel T."/>
        </authorList>
    </citation>
    <scope>NUCLEOTIDE SEQUENCE [LARGE SCALE GENOMIC DNA]</scope>
    <source>
        <strain evidence="2 3">CLA-JM-H11</strain>
    </source>
</reference>
<evidence type="ECO:0000313" key="2">
    <source>
        <dbReference type="EMBL" id="MEQ2519896.1"/>
    </source>
</evidence>
<comment type="caution">
    <text evidence="2">The sequence shown here is derived from an EMBL/GenBank/DDBJ whole genome shotgun (WGS) entry which is preliminary data.</text>
</comment>
<feature type="transmembrane region" description="Helical" evidence="1">
    <location>
        <begin position="501"/>
        <end position="522"/>
    </location>
</feature>
<feature type="transmembrane region" description="Helical" evidence="1">
    <location>
        <begin position="237"/>
        <end position="256"/>
    </location>
</feature>
<dbReference type="Proteomes" id="UP001477672">
    <property type="component" value="Unassembled WGS sequence"/>
</dbReference>
<keyword evidence="1" id="KW-1133">Transmembrane helix</keyword>
<keyword evidence="1" id="KW-0812">Transmembrane</keyword>
<dbReference type="RefSeq" id="WP_349215327.1">
    <property type="nucleotide sequence ID" value="NZ_JBBMFA010000073.1"/>
</dbReference>
<organism evidence="2 3">
    <name type="scientific">Ruthenibacterium intestinale</name>
    <dbReference type="NCBI Taxonomy" id="3133163"/>
    <lineage>
        <taxon>Bacteria</taxon>
        <taxon>Bacillati</taxon>
        <taxon>Bacillota</taxon>
        <taxon>Clostridia</taxon>
        <taxon>Eubacteriales</taxon>
        <taxon>Oscillospiraceae</taxon>
        <taxon>Ruthenibacterium</taxon>
    </lineage>
</organism>
<feature type="transmembrane region" description="Helical" evidence="1">
    <location>
        <begin position="564"/>
        <end position="585"/>
    </location>
</feature>
<evidence type="ECO:0000313" key="3">
    <source>
        <dbReference type="Proteomes" id="UP001477672"/>
    </source>
</evidence>
<feature type="transmembrane region" description="Helical" evidence="1">
    <location>
        <begin position="463"/>
        <end position="489"/>
    </location>
</feature>
<evidence type="ECO:0000256" key="1">
    <source>
        <dbReference type="SAM" id="Phobius"/>
    </source>
</evidence>
<feature type="transmembrane region" description="Helical" evidence="1">
    <location>
        <begin position="425"/>
        <end position="443"/>
    </location>
</feature>
<name>A0ABV1GDI3_9FIRM</name>
<feature type="transmembrane region" description="Helical" evidence="1">
    <location>
        <begin position="534"/>
        <end position="552"/>
    </location>
</feature>
<keyword evidence="1" id="KW-0472">Membrane</keyword>
<proteinExistence type="predicted"/>
<feature type="transmembrane region" description="Helical" evidence="1">
    <location>
        <begin position="277"/>
        <end position="298"/>
    </location>
</feature>
<accession>A0ABV1GDI3</accession>
<keyword evidence="3" id="KW-1185">Reference proteome</keyword>
<feature type="transmembrane region" description="Helical" evidence="1">
    <location>
        <begin position="214"/>
        <end position="231"/>
    </location>
</feature>
<protein>
    <recommendedName>
        <fullName evidence="4">Peptidase A24A N-terminal domain-containing protein</fullName>
    </recommendedName>
</protein>
<dbReference type="EMBL" id="JBBMFA010000073">
    <property type="protein sequence ID" value="MEQ2519896.1"/>
    <property type="molecule type" value="Genomic_DNA"/>
</dbReference>